<dbReference type="Proteomes" id="UP001058974">
    <property type="component" value="Chromosome 7"/>
</dbReference>
<dbReference type="AlphaFoldDB" id="A0A9D4VJM9"/>
<organism evidence="2 3">
    <name type="scientific">Pisum sativum</name>
    <name type="common">Garden pea</name>
    <name type="synonym">Lathyrus oleraceus</name>
    <dbReference type="NCBI Taxonomy" id="3888"/>
    <lineage>
        <taxon>Eukaryota</taxon>
        <taxon>Viridiplantae</taxon>
        <taxon>Streptophyta</taxon>
        <taxon>Embryophyta</taxon>
        <taxon>Tracheophyta</taxon>
        <taxon>Spermatophyta</taxon>
        <taxon>Magnoliopsida</taxon>
        <taxon>eudicotyledons</taxon>
        <taxon>Gunneridae</taxon>
        <taxon>Pentapetalae</taxon>
        <taxon>rosids</taxon>
        <taxon>fabids</taxon>
        <taxon>Fabales</taxon>
        <taxon>Fabaceae</taxon>
        <taxon>Papilionoideae</taxon>
        <taxon>50 kb inversion clade</taxon>
        <taxon>NPAAA clade</taxon>
        <taxon>Hologalegina</taxon>
        <taxon>IRL clade</taxon>
        <taxon>Fabeae</taxon>
        <taxon>Lathyrus</taxon>
    </lineage>
</organism>
<sequence length="331" mass="36837">MRAKFPPMAEMFSRLPPPLWGSGPLTIWSTDHTEGQALKRRTGTSGINVFQFLALHRPSNGPWTKRPLPKRTMSRGPPPPHKGILKPWEPGPGQSPGWLKVRSRRSLSCALFTKIFELALTEKHDLPHYRNSYSGNAIVNVRSIAIVLWHFFMTFLLSITSGGFDMDDGTSELIKERILEEDQGGQIPGWDKSGLCLCKGKRNDFPSWNSSPPTPEAYYRSVRSCPLDASRVIFFIRLPSRSRSGSGTGTSSLFDMVSFHQSDSIGSKGFTSEPFLARGHEINPEVTLSLASLFAPQLYSLRGKRISQQVKAFFGVQGPPTTQFLSSELRG</sequence>
<evidence type="ECO:0000313" key="2">
    <source>
        <dbReference type="EMBL" id="KAI5384945.1"/>
    </source>
</evidence>
<name>A0A9D4VJM9_PEA</name>
<keyword evidence="3" id="KW-1185">Reference proteome</keyword>
<protein>
    <submittedName>
        <fullName evidence="2">Uncharacterized protein</fullName>
    </submittedName>
</protein>
<proteinExistence type="predicted"/>
<accession>A0A9D4VJM9</accession>
<reference evidence="2 3" key="1">
    <citation type="journal article" date="2022" name="Nat. Genet.">
        <title>Improved pea reference genome and pan-genome highlight genomic features and evolutionary characteristics.</title>
        <authorList>
            <person name="Yang T."/>
            <person name="Liu R."/>
            <person name="Luo Y."/>
            <person name="Hu S."/>
            <person name="Wang D."/>
            <person name="Wang C."/>
            <person name="Pandey M.K."/>
            <person name="Ge S."/>
            <person name="Xu Q."/>
            <person name="Li N."/>
            <person name="Li G."/>
            <person name="Huang Y."/>
            <person name="Saxena R.K."/>
            <person name="Ji Y."/>
            <person name="Li M."/>
            <person name="Yan X."/>
            <person name="He Y."/>
            <person name="Liu Y."/>
            <person name="Wang X."/>
            <person name="Xiang C."/>
            <person name="Varshney R.K."/>
            <person name="Ding H."/>
            <person name="Gao S."/>
            <person name="Zong X."/>
        </authorList>
    </citation>
    <scope>NUCLEOTIDE SEQUENCE [LARGE SCALE GENOMIC DNA]</scope>
    <source>
        <strain evidence="2 3">cv. Zhongwan 6</strain>
    </source>
</reference>
<comment type="caution">
    <text evidence="2">The sequence shown here is derived from an EMBL/GenBank/DDBJ whole genome shotgun (WGS) entry which is preliminary data.</text>
</comment>
<gene>
    <name evidence="2" type="ORF">KIW84_071799</name>
</gene>
<dbReference type="Gramene" id="Psat07G0179900-T1">
    <property type="protein sequence ID" value="KAI5384945.1"/>
    <property type="gene ID" value="KIW84_071799"/>
</dbReference>
<evidence type="ECO:0000256" key="1">
    <source>
        <dbReference type="SAM" id="MobiDB-lite"/>
    </source>
</evidence>
<evidence type="ECO:0000313" key="3">
    <source>
        <dbReference type="Proteomes" id="UP001058974"/>
    </source>
</evidence>
<feature type="region of interest" description="Disordered" evidence="1">
    <location>
        <begin position="63"/>
        <end position="96"/>
    </location>
</feature>
<dbReference type="EMBL" id="JAMSHJ010000007">
    <property type="protein sequence ID" value="KAI5384945.1"/>
    <property type="molecule type" value="Genomic_DNA"/>
</dbReference>